<dbReference type="RefSeq" id="WP_082428966.1">
    <property type="nucleotide sequence ID" value="NZ_CXWD01000005.1"/>
</dbReference>
<dbReference type="InterPro" id="IPR023346">
    <property type="entry name" value="Lysozyme-like_dom_sf"/>
</dbReference>
<dbReference type="EMBL" id="CXWD01000005">
    <property type="protein sequence ID" value="CTQ67576.1"/>
    <property type="molecule type" value="Genomic_DNA"/>
</dbReference>
<dbReference type="Pfam" id="PF01464">
    <property type="entry name" value="SLT"/>
    <property type="match status" value="1"/>
</dbReference>
<feature type="domain" description="Transglycosylase SLT" evidence="3">
    <location>
        <begin position="17"/>
        <end position="90"/>
    </location>
</feature>
<accession>A0A0M6ZZC7</accession>
<evidence type="ECO:0000256" key="1">
    <source>
        <dbReference type="ARBA" id="ARBA00009387"/>
    </source>
</evidence>
<evidence type="ECO:0000256" key="2">
    <source>
        <dbReference type="SAM" id="MobiDB-lite"/>
    </source>
</evidence>
<dbReference type="STRING" id="388408.LAX5112_01438"/>
<protein>
    <recommendedName>
        <fullName evidence="3">Transglycosylase SLT domain-containing protein</fullName>
    </recommendedName>
</protein>
<dbReference type="OrthoDB" id="9805070at2"/>
<name>A0A0M6ZZC7_9HYPH</name>
<dbReference type="AlphaFoldDB" id="A0A0M6ZZC7"/>
<evidence type="ECO:0000313" key="5">
    <source>
        <dbReference type="Proteomes" id="UP000053235"/>
    </source>
</evidence>
<comment type="similarity">
    <text evidence="1">Belongs to the virb1 family.</text>
</comment>
<feature type="region of interest" description="Disordered" evidence="2">
    <location>
        <begin position="319"/>
        <end position="369"/>
    </location>
</feature>
<dbReference type="Gene3D" id="1.10.530.10">
    <property type="match status" value="1"/>
</dbReference>
<sequence>MRVADTTSVASRIELAFQSASTSTGTSFDYLVKTAARESSFNPSAKAKTSSATGLFQFIESTWLETMKQAGPKHGLDKYADHIQRSKSGKYYVNDPQMRREILDLRKDPEISSVMAGALTQKNAQYLERRIGREPTDGELYMAHFLGANGASRLIEKTAANPDMRADQVFSAQARANKPIFYHRNGQARSMEEVYQVIVSKHDAVNMIAEAGGRKNLRTSGELLNVAALPNAKPGSGAPVTAPVPFDDLAGDPAAAFAMRSKPQPPSMMAEAKPKDFDHLAGDPAAQFAMRSKPDAPVQMAAATVPVQPELPLDLPETVAKAPVPDGRPQTVAVANPDASDPAQPQVQAQQVASAQRPDPDDPRDASINQAPDQTASRVLSAFQAAQTANPFEALFRNDPGSDQAGVNPRFASAFAAVEEAALYSAVSGASTQVAAQELALVNQGGPLDLTRFLRLKAQEEQKDLLPPA</sequence>
<reference evidence="5" key="1">
    <citation type="submission" date="2015-07" db="EMBL/GenBank/DDBJ databases">
        <authorList>
            <person name="Rodrigo-Torres Lidia"/>
            <person name="Arahal R.David."/>
        </authorList>
    </citation>
    <scope>NUCLEOTIDE SEQUENCE [LARGE SCALE GENOMIC DNA]</scope>
    <source>
        <strain evidence="5">CECT 5112</strain>
    </source>
</reference>
<dbReference type="Proteomes" id="UP000053235">
    <property type="component" value="Unassembled WGS sequence"/>
</dbReference>
<evidence type="ECO:0000259" key="3">
    <source>
        <dbReference type="Pfam" id="PF01464"/>
    </source>
</evidence>
<dbReference type="InterPro" id="IPR008258">
    <property type="entry name" value="Transglycosylase_SLT_dom_1"/>
</dbReference>
<organism evidence="4 5">
    <name type="scientific">Roseibium alexandrii</name>
    <dbReference type="NCBI Taxonomy" id="388408"/>
    <lineage>
        <taxon>Bacteria</taxon>
        <taxon>Pseudomonadati</taxon>
        <taxon>Pseudomonadota</taxon>
        <taxon>Alphaproteobacteria</taxon>
        <taxon>Hyphomicrobiales</taxon>
        <taxon>Stappiaceae</taxon>
        <taxon>Roseibium</taxon>
    </lineage>
</organism>
<keyword evidence="5" id="KW-1185">Reference proteome</keyword>
<feature type="compositionally biased region" description="Low complexity" evidence="2">
    <location>
        <begin position="338"/>
        <end position="357"/>
    </location>
</feature>
<dbReference type="SUPFAM" id="SSF53955">
    <property type="entry name" value="Lysozyme-like"/>
    <property type="match status" value="1"/>
</dbReference>
<gene>
    <name evidence="4" type="ORF">LAX5112_01438</name>
</gene>
<evidence type="ECO:0000313" key="4">
    <source>
        <dbReference type="EMBL" id="CTQ67576.1"/>
    </source>
</evidence>
<proteinExistence type="inferred from homology"/>